<dbReference type="AlphaFoldDB" id="A0A2S8BI35"/>
<dbReference type="EMBL" id="PPEA01000509">
    <property type="protein sequence ID" value="PQM46351.1"/>
    <property type="molecule type" value="Genomic_DNA"/>
</dbReference>
<feature type="region of interest" description="Disordered" evidence="1">
    <location>
        <begin position="52"/>
        <end position="82"/>
    </location>
</feature>
<name>A0A2S8BI35_9MYCO</name>
<organism evidence="2 3">
    <name type="scientific">Mycobacterium talmoniae</name>
    <dbReference type="NCBI Taxonomy" id="1858794"/>
    <lineage>
        <taxon>Bacteria</taxon>
        <taxon>Bacillati</taxon>
        <taxon>Actinomycetota</taxon>
        <taxon>Actinomycetes</taxon>
        <taxon>Mycobacteriales</taxon>
        <taxon>Mycobacteriaceae</taxon>
        <taxon>Mycobacterium</taxon>
    </lineage>
</organism>
<proteinExistence type="predicted"/>
<evidence type="ECO:0000313" key="3">
    <source>
        <dbReference type="Proteomes" id="UP000238296"/>
    </source>
</evidence>
<gene>
    <name evidence="2" type="ORF">C1Y40_03482</name>
</gene>
<protein>
    <submittedName>
        <fullName evidence="2">Uncharacterized protein</fullName>
    </submittedName>
</protein>
<comment type="caution">
    <text evidence="2">The sequence shown here is derived from an EMBL/GenBank/DDBJ whole genome shotgun (WGS) entry which is preliminary data.</text>
</comment>
<sequence>MSGSASTRRAALRMSSSVISRVERPDSSVIALVSRAVVKCREVGGTLSRVRTAAARSPSTDSARASPNAAEITPSSVLHTLW</sequence>
<dbReference type="Proteomes" id="UP000238296">
    <property type="component" value="Unassembled WGS sequence"/>
</dbReference>
<feature type="compositionally biased region" description="Polar residues" evidence="1">
    <location>
        <begin position="73"/>
        <end position="82"/>
    </location>
</feature>
<evidence type="ECO:0000313" key="2">
    <source>
        <dbReference type="EMBL" id="PQM46351.1"/>
    </source>
</evidence>
<evidence type="ECO:0000256" key="1">
    <source>
        <dbReference type="SAM" id="MobiDB-lite"/>
    </source>
</evidence>
<accession>A0A2S8BI35</accession>
<reference evidence="2 3" key="1">
    <citation type="journal article" date="2017" name="Int. J. Syst. Evol. Microbiol.">
        <title>Mycobacterium talmoniae sp. nov., a slowly growing mycobacterium isolated from human respiratory samples.</title>
        <authorList>
            <person name="Davidson R.M."/>
            <person name="DeGroote M.A."/>
            <person name="Marola J.L."/>
            <person name="Buss S."/>
            <person name="Jones V."/>
            <person name="McNeil M.R."/>
            <person name="Freifeld A.G."/>
            <person name="Elaine Epperson L."/>
            <person name="Hasan N.A."/>
            <person name="Jackson M."/>
            <person name="Iwen P.C."/>
            <person name="Salfinger M."/>
            <person name="Strong M."/>
        </authorList>
    </citation>
    <scope>NUCLEOTIDE SEQUENCE [LARGE SCALE GENOMIC DNA]</scope>
    <source>
        <strain evidence="2 3">ATCC BAA-2683</strain>
    </source>
</reference>